<comment type="caution">
    <text evidence="2">The sequence shown here is derived from an EMBL/GenBank/DDBJ whole genome shotgun (WGS) entry which is preliminary data.</text>
</comment>
<reference evidence="2" key="1">
    <citation type="submission" date="2020-10" db="EMBL/GenBank/DDBJ databases">
        <title>Unveiling of a novel bifunctional photoreceptor, Dualchrome1, isolated from a cosmopolitan green alga.</title>
        <authorList>
            <person name="Suzuki S."/>
            <person name="Kawachi M."/>
        </authorList>
    </citation>
    <scope>NUCLEOTIDE SEQUENCE</scope>
    <source>
        <strain evidence="2">NIES 2893</strain>
    </source>
</reference>
<dbReference type="EMBL" id="BNJQ01000002">
    <property type="protein sequence ID" value="GHP02035.1"/>
    <property type="molecule type" value="Genomic_DNA"/>
</dbReference>
<dbReference type="AlphaFoldDB" id="A0A830H4R9"/>
<gene>
    <name evidence="2" type="ORF">PPROV_000079100</name>
</gene>
<evidence type="ECO:0000256" key="1">
    <source>
        <dbReference type="SAM" id="MobiDB-lite"/>
    </source>
</evidence>
<evidence type="ECO:0000313" key="2">
    <source>
        <dbReference type="EMBL" id="GHP02035.1"/>
    </source>
</evidence>
<proteinExistence type="predicted"/>
<dbReference type="OrthoDB" id="566705at2759"/>
<name>A0A830H4R9_9CHLO</name>
<feature type="region of interest" description="Disordered" evidence="1">
    <location>
        <begin position="1"/>
        <end position="35"/>
    </location>
</feature>
<accession>A0A830H4R9</accession>
<dbReference type="Proteomes" id="UP000660262">
    <property type="component" value="Unassembled WGS sequence"/>
</dbReference>
<dbReference type="InterPro" id="IPR045388">
    <property type="entry name" value="HHL1-like"/>
</dbReference>
<sequence>MQIARSHASSSLSARAGSMRLPRSPVAPRAPAPAVANKGSRAFTVLAKKGKGYNQRNGRGGGSSSGGPTLNMPDIDITSTQIGIYVRNPANPMLGWFPLNVVSGGTQVNMVVNAMKTKVGEKVARGALTRNLGGMIYGENYASVQETVKKNYKPIAGAKRLEFGYKILNCETQAAAKKSLMAPDGIEAIPPEDEIASTPVEALGQSVQDAFSGLQDAFKGPK</sequence>
<feature type="region of interest" description="Disordered" evidence="1">
    <location>
        <begin position="48"/>
        <end position="72"/>
    </location>
</feature>
<keyword evidence="3" id="KW-1185">Reference proteome</keyword>
<dbReference type="PANTHER" id="PTHR48191">
    <property type="entry name" value="PROTEIN HHL1 CHLOROPLASTIC"/>
    <property type="match status" value="1"/>
</dbReference>
<evidence type="ECO:0000313" key="3">
    <source>
        <dbReference type="Proteomes" id="UP000660262"/>
    </source>
</evidence>
<dbReference type="PANTHER" id="PTHR48191:SF2">
    <property type="entry name" value="PROTEIN HHL1, CHLOROPLASTIC"/>
    <property type="match status" value="1"/>
</dbReference>
<protein>
    <submittedName>
        <fullName evidence="2">Uncharacterized protein</fullName>
    </submittedName>
</protein>
<organism evidence="2 3">
    <name type="scientific">Pycnococcus provasolii</name>
    <dbReference type="NCBI Taxonomy" id="41880"/>
    <lineage>
        <taxon>Eukaryota</taxon>
        <taxon>Viridiplantae</taxon>
        <taxon>Chlorophyta</taxon>
        <taxon>Pseudoscourfieldiophyceae</taxon>
        <taxon>Pseudoscourfieldiales</taxon>
        <taxon>Pycnococcaceae</taxon>
        <taxon>Pycnococcus</taxon>
    </lineage>
</organism>